<accession>A0A0P1B624</accession>
<dbReference type="OMA" id="TYRYSMS"/>
<proteinExistence type="predicted"/>
<dbReference type="AlphaFoldDB" id="A0A0P1B624"/>
<sequence length="237" mass="26309">MELKSAKLSIRLEDRKTKKQWFKGGMVITDYVSAANAIPTAHVADYVKCFQEALDSDIAETNDAKRSLVALALGSFRLELDLTIHVFRSTWKAKYTFDIDPVSVNQIDLLESNLRDQQDEIEKLKIGENPSYIKLTTTTKQSNSILCWNHAHSTEFESNGLDGAIKIRRKGVYIIRAIVNAVSGANLRIQLMKNKSFIQAVTTGYYSGLGGSTGVKVFVTKNLSTSLPLSVLNAPLH</sequence>
<dbReference type="RefSeq" id="XP_024585522.1">
    <property type="nucleotide sequence ID" value="XM_024720310.1"/>
</dbReference>
<evidence type="ECO:0000313" key="1">
    <source>
        <dbReference type="EMBL" id="CEG49153.1"/>
    </source>
</evidence>
<evidence type="ECO:0000313" key="2">
    <source>
        <dbReference type="Proteomes" id="UP000054928"/>
    </source>
</evidence>
<dbReference type="OrthoDB" id="100955at2759"/>
<dbReference type="Proteomes" id="UP000054928">
    <property type="component" value="Unassembled WGS sequence"/>
</dbReference>
<dbReference type="EMBL" id="CCYD01003042">
    <property type="protein sequence ID" value="CEG49153.1"/>
    <property type="molecule type" value="Genomic_DNA"/>
</dbReference>
<reference evidence="2" key="1">
    <citation type="submission" date="2014-09" db="EMBL/GenBank/DDBJ databases">
        <authorList>
            <person name="Sharma Rahul"/>
            <person name="Thines Marco"/>
        </authorList>
    </citation>
    <scope>NUCLEOTIDE SEQUENCE [LARGE SCALE GENOMIC DNA]</scope>
</reference>
<organism evidence="1 2">
    <name type="scientific">Plasmopara halstedii</name>
    <name type="common">Downy mildew of sunflower</name>
    <dbReference type="NCBI Taxonomy" id="4781"/>
    <lineage>
        <taxon>Eukaryota</taxon>
        <taxon>Sar</taxon>
        <taxon>Stramenopiles</taxon>
        <taxon>Oomycota</taxon>
        <taxon>Peronosporomycetes</taxon>
        <taxon>Peronosporales</taxon>
        <taxon>Peronosporaceae</taxon>
        <taxon>Plasmopara</taxon>
    </lineage>
</organism>
<keyword evidence="2" id="KW-1185">Reference proteome</keyword>
<protein>
    <submittedName>
        <fullName evidence="1">Uncharacterized protein</fullName>
    </submittedName>
</protein>
<name>A0A0P1B624_PLAHL</name>
<dbReference type="GeneID" id="36401987"/>